<evidence type="ECO:0000256" key="4">
    <source>
        <dbReference type="ARBA" id="ARBA00018116"/>
    </source>
</evidence>
<dbReference type="PANTHER" id="PTHR15415:SF7">
    <property type="entry name" value="MICOS COMPLEX SUBUNIT MIC60"/>
    <property type="match status" value="1"/>
</dbReference>
<keyword evidence="11 13" id="KW-0472">Membrane</keyword>
<evidence type="ECO:0000256" key="11">
    <source>
        <dbReference type="ARBA" id="ARBA00023136"/>
    </source>
</evidence>
<proteinExistence type="inferred from homology"/>
<comment type="caution">
    <text evidence="16">The sequence shown here is derived from an EMBL/GenBank/DDBJ whole genome shotgun (WGS) entry which is preliminary data.</text>
</comment>
<feature type="transmembrane region" description="Helical" evidence="13">
    <location>
        <begin position="72"/>
        <end position="91"/>
    </location>
</feature>
<keyword evidence="8 13" id="KW-1133">Transmembrane helix</keyword>
<reference evidence="16" key="1">
    <citation type="submission" date="2022-07" db="EMBL/GenBank/DDBJ databases">
        <title>Draft genome sequence of Zalerion maritima ATCC 34329, a (micro)plastics degrading marine fungus.</title>
        <authorList>
            <person name="Paco A."/>
            <person name="Goncalves M.F.M."/>
            <person name="Rocha-Santos T.A.P."/>
            <person name="Alves A."/>
        </authorList>
    </citation>
    <scope>NUCLEOTIDE SEQUENCE</scope>
    <source>
        <strain evidence="16">ATCC 34329</strain>
    </source>
</reference>
<evidence type="ECO:0000256" key="9">
    <source>
        <dbReference type="ARBA" id="ARBA00023054"/>
    </source>
</evidence>
<accession>A0AAD5RS99</accession>
<keyword evidence="6 13" id="KW-0999">Mitochondrion inner membrane</keyword>
<evidence type="ECO:0000256" key="3">
    <source>
        <dbReference type="ARBA" id="ARBA00011875"/>
    </source>
</evidence>
<feature type="compositionally biased region" description="Low complexity" evidence="15">
    <location>
        <begin position="156"/>
        <end position="166"/>
    </location>
</feature>
<dbReference type="GO" id="GO:0061617">
    <property type="term" value="C:MICOS complex"/>
    <property type="evidence" value="ECO:0007669"/>
    <property type="project" value="TreeGrafter"/>
</dbReference>
<dbReference type="Proteomes" id="UP001201980">
    <property type="component" value="Unassembled WGS sequence"/>
</dbReference>
<evidence type="ECO:0000313" key="16">
    <source>
        <dbReference type="EMBL" id="KAJ2903089.1"/>
    </source>
</evidence>
<organism evidence="16 17">
    <name type="scientific">Zalerion maritima</name>
    <dbReference type="NCBI Taxonomy" id="339359"/>
    <lineage>
        <taxon>Eukaryota</taxon>
        <taxon>Fungi</taxon>
        <taxon>Dikarya</taxon>
        <taxon>Ascomycota</taxon>
        <taxon>Pezizomycotina</taxon>
        <taxon>Sordariomycetes</taxon>
        <taxon>Lulworthiomycetidae</taxon>
        <taxon>Lulworthiales</taxon>
        <taxon>Lulworthiaceae</taxon>
        <taxon>Zalerion</taxon>
    </lineage>
</organism>
<keyword evidence="10 13" id="KW-0496">Mitochondrion</keyword>
<evidence type="ECO:0000256" key="6">
    <source>
        <dbReference type="ARBA" id="ARBA00022792"/>
    </source>
</evidence>
<comment type="similarity">
    <text evidence="2 13">Belongs to the MICOS complex subunit Mic60 family.</text>
</comment>
<dbReference type="Pfam" id="PF09731">
    <property type="entry name" value="Mitofilin"/>
    <property type="match status" value="1"/>
</dbReference>
<comment type="subcellular location">
    <subcellularLocation>
        <location evidence="1 13">Mitochondrion inner membrane</location>
        <topology evidence="1 13">Single-pass membrane protein</topology>
    </subcellularLocation>
</comment>
<evidence type="ECO:0000256" key="15">
    <source>
        <dbReference type="SAM" id="MobiDB-lite"/>
    </source>
</evidence>
<comment type="function">
    <text evidence="12">Component of the MICOS complex, a large protein complex of the mitochondrial inner membrane that plays crucial roles in the maintenance of crista junctions, inner membrane architecture, and formation of contact sites to the outer membrane. Plays a role in keeping cristae membranes connected to the inner boundary membrane. Also promotes protein import via the mitochondrial intermembrane space assembly (MIA) pathway.</text>
</comment>
<evidence type="ECO:0000313" key="17">
    <source>
        <dbReference type="Proteomes" id="UP001201980"/>
    </source>
</evidence>
<keyword evidence="7" id="KW-0809">Transit peptide</keyword>
<feature type="coiled-coil region" evidence="14">
    <location>
        <begin position="335"/>
        <end position="362"/>
    </location>
</feature>
<dbReference type="AlphaFoldDB" id="A0AAD5RS99"/>
<dbReference type="GO" id="GO:0042407">
    <property type="term" value="P:cristae formation"/>
    <property type="evidence" value="ECO:0007669"/>
    <property type="project" value="TreeGrafter"/>
</dbReference>
<feature type="region of interest" description="Disordered" evidence="15">
    <location>
        <begin position="126"/>
        <end position="235"/>
    </location>
</feature>
<evidence type="ECO:0000256" key="12">
    <source>
        <dbReference type="ARBA" id="ARBA00025571"/>
    </source>
</evidence>
<keyword evidence="5 13" id="KW-0812">Transmembrane</keyword>
<dbReference type="EMBL" id="JAKWBI020000091">
    <property type="protein sequence ID" value="KAJ2903089.1"/>
    <property type="molecule type" value="Genomic_DNA"/>
</dbReference>
<keyword evidence="9 14" id="KW-0175">Coiled coil</keyword>
<protein>
    <recommendedName>
        <fullName evidence="4 13">MICOS complex subunit MIC60</fullName>
    </recommendedName>
    <alternativeName>
        <fullName evidence="13">Mitofilin</fullName>
    </alternativeName>
</protein>
<evidence type="ECO:0000256" key="5">
    <source>
        <dbReference type="ARBA" id="ARBA00022692"/>
    </source>
</evidence>
<name>A0AAD5RS99_9PEZI</name>
<evidence type="ECO:0000256" key="7">
    <source>
        <dbReference type="ARBA" id="ARBA00022946"/>
    </source>
</evidence>
<dbReference type="InterPro" id="IPR019133">
    <property type="entry name" value="MIC60"/>
</dbReference>
<feature type="compositionally biased region" description="Basic and acidic residues" evidence="15">
    <location>
        <begin position="167"/>
        <end position="199"/>
    </location>
</feature>
<gene>
    <name evidence="16" type="ORF">MKZ38_010427</name>
</gene>
<evidence type="ECO:0000256" key="10">
    <source>
        <dbReference type="ARBA" id="ARBA00023128"/>
    </source>
</evidence>
<evidence type="ECO:0000256" key="2">
    <source>
        <dbReference type="ARBA" id="ARBA00010877"/>
    </source>
</evidence>
<feature type="compositionally biased region" description="Low complexity" evidence="15">
    <location>
        <begin position="200"/>
        <end position="214"/>
    </location>
</feature>
<evidence type="ECO:0000256" key="1">
    <source>
        <dbReference type="ARBA" id="ARBA00004434"/>
    </source>
</evidence>
<sequence>MLRTSLRSVRVLRSRPSAAAASRQWQAAVTRPAGLVSRRYYAEETPVKSPDTEAESDTPPKKKKGFFSRLKTLLYTSILLSGAFFAGGVYYSRINDTFHDIFTQYVPGGEQAVMYLEELEFQKKIAPNQIGTPTPPRDTGTKIKIAPQSGASWRVADSAGSTSKSSAAKDKTAAKPTPRAEEPKPKPEAPKEVAEKPKETPAAPAPTSAKAATPFKVPEVNEPSQMPPAAPIDPLSVNDATDPVVQELVRMINDFILVVNADNANGRFSGSIEKAKNHINRVGQQIKDIKHSAEEDAENKLKSYVDMVAKKVKDMEAATKAALMAQEVRHQAEAAEEMEHLRSNLDERVRVMTERERSLNEERLANVLREQAVELTRQFAKDVRNQVESERNARLGKLEKLSLAVKDLEQLTAGWNDVVDTNLQTQQLHVAVEAVRASLEDSAHPRPFVRELVALKEIASDNPAVDAAIASINPSAYQKGISSPSLLIDRFRRVANEVRKASLLPEGAGVASHASSWVLSHLMFQKQGLAEGDDVESILTRTQTLLEEGNLDGAAREMNGLNGWAKTLSKDWLDELRRILEVQQALDVISTEARLQSLKLE</sequence>
<evidence type="ECO:0000256" key="8">
    <source>
        <dbReference type="ARBA" id="ARBA00022989"/>
    </source>
</evidence>
<evidence type="ECO:0000256" key="13">
    <source>
        <dbReference type="RuleBase" id="RU363000"/>
    </source>
</evidence>
<evidence type="ECO:0000256" key="14">
    <source>
        <dbReference type="SAM" id="Coils"/>
    </source>
</evidence>
<dbReference type="PANTHER" id="PTHR15415">
    <property type="entry name" value="MITOFILIN"/>
    <property type="match status" value="1"/>
</dbReference>
<comment type="subunit">
    <text evidence="3 13">Component of the mitochondrial contact site and cristae organizing system (MICOS) complex.</text>
</comment>
<keyword evidence="17" id="KW-1185">Reference proteome</keyword>